<accession>A0AA40G0H8</accession>
<reference evidence="1" key="1">
    <citation type="submission" date="2021-10" db="EMBL/GenBank/DDBJ databases">
        <title>Melipona bicolor Genome sequencing and assembly.</title>
        <authorList>
            <person name="Araujo N.S."/>
            <person name="Arias M.C."/>
        </authorList>
    </citation>
    <scope>NUCLEOTIDE SEQUENCE</scope>
    <source>
        <strain evidence="1">USP_2M_L1-L4_2017</strain>
        <tissue evidence="1">Whole body</tissue>
    </source>
</reference>
<evidence type="ECO:0000313" key="2">
    <source>
        <dbReference type="Proteomes" id="UP001177670"/>
    </source>
</evidence>
<gene>
    <name evidence="1" type="ORF">K0M31_019871</name>
</gene>
<comment type="caution">
    <text evidence="1">The sequence shown here is derived from an EMBL/GenBank/DDBJ whole genome shotgun (WGS) entry which is preliminary data.</text>
</comment>
<keyword evidence="2" id="KW-1185">Reference proteome</keyword>
<evidence type="ECO:0000313" key="1">
    <source>
        <dbReference type="EMBL" id="KAK1128720.1"/>
    </source>
</evidence>
<dbReference type="Proteomes" id="UP001177670">
    <property type="component" value="Unassembled WGS sequence"/>
</dbReference>
<organism evidence="1 2">
    <name type="scientific">Melipona bicolor</name>
    <dbReference type="NCBI Taxonomy" id="60889"/>
    <lineage>
        <taxon>Eukaryota</taxon>
        <taxon>Metazoa</taxon>
        <taxon>Ecdysozoa</taxon>
        <taxon>Arthropoda</taxon>
        <taxon>Hexapoda</taxon>
        <taxon>Insecta</taxon>
        <taxon>Pterygota</taxon>
        <taxon>Neoptera</taxon>
        <taxon>Endopterygota</taxon>
        <taxon>Hymenoptera</taxon>
        <taxon>Apocrita</taxon>
        <taxon>Aculeata</taxon>
        <taxon>Apoidea</taxon>
        <taxon>Anthophila</taxon>
        <taxon>Apidae</taxon>
        <taxon>Melipona</taxon>
    </lineage>
</organism>
<protein>
    <submittedName>
        <fullName evidence="1">Uncharacterized protein</fullName>
    </submittedName>
</protein>
<dbReference type="AlphaFoldDB" id="A0AA40G0H8"/>
<name>A0AA40G0H8_9HYME</name>
<dbReference type="EMBL" id="JAHYIQ010000009">
    <property type="protein sequence ID" value="KAK1128720.1"/>
    <property type="molecule type" value="Genomic_DNA"/>
</dbReference>
<sequence length="102" mass="11275">MAPRRPIAIDQRLSLVPSVADGPLETAHQQFERDTPSAQACPFKAAQYLFQAPLGFAGYNPLLLFPIHGPTAARDFPTRLLRNSDSRLSKFLGLLRDKTSVL</sequence>
<proteinExistence type="predicted"/>